<dbReference type="KEGG" id="sgbi:P3F81_12650"/>
<dbReference type="AlphaFoldDB" id="A0A9Y2AIF7"/>
<gene>
    <name evidence="1" type="ORF">P3F81_12650</name>
</gene>
<dbReference type="RefSeq" id="WP_147669464.1">
    <property type="nucleotide sequence ID" value="NZ_CP120678.1"/>
</dbReference>
<dbReference type="Proteomes" id="UP001243623">
    <property type="component" value="Chromosome"/>
</dbReference>
<dbReference type="PANTHER" id="PTHR36932:SF1">
    <property type="entry name" value="CAPSULAR POLYSACCHARIDE BIOSYNTHESIS PROTEIN"/>
    <property type="match status" value="1"/>
</dbReference>
<dbReference type="Gene3D" id="3.40.50.12780">
    <property type="entry name" value="N-terminal domain of ligase-like"/>
    <property type="match status" value="1"/>
</dbReference>
<dbReference type="EMBL" id="CP120678">
    <property type="protein sequence ID" value="WIW70709.1"/>
    <property type="molecule type" value="Genomic_DNA"/>
</dbReference>
<dbReference type="PANTHER" id="PTHR36932">
    <property type="entry name" value="CAPSULAR POLYSACCHARIDE BIOSYNTHESIS PROTEIN"/>
    <property type="match status" value="1"/>
</dbReference>
<keyword evidence="2" id="KW-1185">Reference proteome</keyword>
<organism evidence="1 2">
    <name type="scientific">Selenobaculum gibii</name>
    <dbReference type="NCBI Taxonomy" id="3054208"/>
    <lineage>
        <taxon>Bacteria</taxon>
        <taxon>Bacillati</taxon>
        <taxon>Bacillota</taxon>
        <taxon>Negativicutes</taxon>
        <taxon>Selenomonadales</taxon>
        <taxon>Selenomonadaceae</taxon>
        <taxon>Selenobaculum</taxon>
    </lineage>
</organism>
<evidence type="ECO:0000313" key="2">
    <source>
        <dbReference type="Proteomes" id="UP001243623"/>
    </source>
</evidence>
<proteinExistence type="predicted"/>
<dbReference type="InterPro" id="IPR053158">
    <property type="entry name" value="CapK_Type1_Caps_Biosynth"/>
</dbReference>
<name>A0A9Y2AIF7_9FIRM</name>
<evidence type="ECO:0000313" key="1">
    <source>
        <dbReference type="EMBL" id="WIW70709.1"/>
    </source>
</evidence>
<accession>A0A9Y2AIF7</accession>
<dbReference type="SUPFAM" id="SSF56801">
    <property type="entry name" value="Acetyl-CoA synthetase-like"/>
    <property type="match status" value="1"/>
</dbReference>
<dbReference type="InterPro" id="IPR042099">
    <property type="entry name" value="ANL_N_sf"/>
</dbReference>
<sequence>MILDIATEAMNQEQKKRLQEEKLRTLFQRVYEKSEFYREKMDKLKIDVEAKAVFDNLEKMPFTTDEDIKHCYPFGLLTMPVSGVAFFDYSLEEKIAAGFTLNDRMRRIEMICRSLVACDITMCSTLLIDSHGIGLDELNLMHQAAERIGITVLINHDKDLVNMMAVLRDFGVTTLYTSSERSKKFGAYLNENRQKCFLQSILCNASHCNDQEKSDLEKQFNIPVYRLYNVAEKLGLFIGNECVYQEGIHIHDDYFYVEVINQDGMALPYGESGELVVTTLSHEAMPILRYRTGKKAVMENSVCKCGRTSLKVQFFS</sequence>
<protein>
    <recommendedName>
        <fullName evidence="3">Phenylacetate--CoA ligase</fullName>
    </recommendedName>
</protein>
<reference evidence="1" key="1">
    <citation type="submission" date="2023-03" db="EMBL/GenBank/DDBJ databases">
        <title>Selenobaculum gbiensis gen. nov. sp. nov., a new bacterium isolated from the gut microbiota of IBD patient.</title>
        <authorList>
            <person name="Yeo S."/>
            <person name="Park H."/>
            <person name="Huh C.S."/>
        </authorList>
    </citation>
    <scope>NUCLEOTIDE SEQUENCE</scope>
    <source>
        <strain evidence="1">ICN-92133</strain>
    </source>
</reference>
<evidence type="ECO:0008006" key="3">
    <source>
        <dbReference type="Google" id="ProtNLM"/>
    </source>
</evidence>